<comment type="caution">
    <text evidence="2">The sequence shown here is derived from an EMBL/GenBank/DDBJ whole genome shotgun (WGS) entry which is preliminary data.</text>
</comment>
<name>A0A8J8TAJ2_HALGN</name>
<gene>
    <name evidence="2" type="ORF">FGO68_gene13525</name>
</gene>
<feature type="transmembrane region" description="Helical" evidence="1">
    <location>
        <begin position="716"/>
        <end position="737"/>
    </location>
</feature>
<feature type="transmembrane region" description="Helical" evidence="1">
    <location>
        <begin position="687"/>
        <end position="710"/>
    </location>
</feature>
<organism evidence="2 3">
    <name type="scientific">Halteria grandinella</name>
    <dbReference type="NCBI Taxonomy" id="5974"/>
    <lineage>
        <taxon>Eukaryota</taxon>
        <taxon>Sar</taxon>
        <taxon>Alveolata</taxon>
        <taxon>Ciliophora</taxon>
        <taxon>Intramacronucleata</taxon>
        <taxon>Spirotrichea</taxon>
        <taxon>Stichotrichia</taxon>
        <taxon>Sporadotrichida</taxon>
        <taxon>Halteriidae</taxon>
        <taxon>Halteria</taxon>
    </lineage>
</organism>
<feature type="transmembrane region" description="Helical" evidence="1">
    <location>
        <begin position="487"/>
        <end position="508"/>
    </location>
</feature>
<keyword evidence="1" id="KW-0812">Transmembrane</keyword>
<dbReference type="AlphaFoldDB" id="A0A8J8TAJ2"/>
<feature type="transmembrane region" description="Helical" evidence="1">
    <location>
        <begin position="246"/>
        <end position="267"/>
    </location>
</feature>
<feature type="transmembrane region" description="Helical" evidence="1">
    <location>
        <begin position="148"/>
        <end position="175"/>
    </location>
</feature>
<accession>A0A8J8TAJ2</accession>
<keyword evidence="1" id="KW-0472">Membrane</keyword>
<feature type="transmembrane region" description="Helical" evidence="1">
    <location>
        <begin position="569"/>
        <end position="593"/>
    </location>
</feature>
<proteinExistence type="predicted"/>
<feature type="transmembrane region" description="Helical" evidence="1">
    <location>
        <begin position="332"/>
        <end position="351"/>
    </location>
</feature>
<keyword evidence="1" id="KW-1133">Transmembrane helix</keyword>
<feature type="transmembrane region" description="Helical" evidence="1">
    <location>
        <begin position="187"/>
        <end position="206"/>
    </location>
</feature>
<dbReference type="Proteomes" id="UP000785679">
    <property type="component" value="Unassembled WGS sequence"/>
</dbReference>
<evidence type="ECO:0008006" key="4">
    <source>
        <dbReference type="Google" id="ProtNLM"/>
    </source>
</evidence>
<evidence type="ECO:0000256" key="1">
    <source>
        <dbReference type="SAM" id="Phobius"/>
    </source>
</evidence>
<feature type="transmembrane region" description="Helical" evidence="1">
    <location>
        <begin position="416"/>
        <end position="434"/>
    </location>
</feature>
<feature type="transmembrane region" description="Helical" evidence="1">
    <location>
        <begin position="599"/>
        <end position="622"/>
    </location>
</feature>
<evidence type="ECO:0000313" key="2">
    <source>
        <dbReference type="EMBL" id="TNV87378.1"/>
    </source>
</evidence>
<sequence>MVTTVQIRNLNMNGQDSKPGFGQLSSLASSLIENSVSIASEGLNLAHQVLRILNTTEDNSTSATNSTQNTSLPYYPPPTVSESTTGGYEKLNTVHIANFSQFFKISAFFIAFLIFYAITVPLLMYFANSSWQVIGGCVKKLRERGFSVGMVNILTLAWVFYVIFTPLIALLIWGILLAKDTAFSTQFGLGITLIGCFVLFIFLGFCDWKGNDWYLSKFSINMFISATVSAFLYCFLVIFLPQYFTYNGTTAIFMALNFIFSSALTYLKTGGSTTTVSDKERFIKLDILVKSVVQMGSFSMSDNDLQQQKLKLKTVLQEAQQQNKRFFTFTKVIAAILYLLTFAAYIAVIIVKNPHPYKLVGLMHVLLLLTSDQVIYWLDNERGIFLVQDWFKCIYQFVMRFLCCFLLDYWLSMESLSYFITILIVMSNLSEKLIPRPPRSSANQFHIMCHNNPVFQAYVEKLIPDVICPQGPPEALIAMNRTNEQKVIYYLGEAMFVVHTCLYVAIAAGSGKRQSMPEANSTIQAKEFSFENTFHQWVIALFSLMFGLLLGLIYSWFRYFQSKNYQSDFKLYLSFIVIEGVSIALGFVFFGLLEVKVHLIWTSFAILPAVLGSFLLFIGHWISNDYFFYEKKAQPAAQVGDQAQAQQAAPNVRERLFQIDKEAFCTDFKKLISCGFFPRGGSTKDKLSFFAVILNVSLIILYTVLTSIIFKPWWVGFTIGFWIAIAQLTLIIFIKFYQTYYQVKKDLVNACR</sequence>
<dbReference type="EMBL" id="RRYP01000470">
    <property type="protein sequence ID" value="TNV87378.1"/>
    <property type="molecule type" value="Genomic_DNA"/>
</dbReference>
<evidence type="ECO:0000313" key="3">
    <source>
        <dbReference type="Proteomes" id="UP000785679"/>
    </source>
</evidence>
<reference evidence="2" key="1">
    <citation type="submission" date="2019-06" db="EMBL/GenBank/DDBJ databases">
        <authorList>
            <person name="Zheng W."/>
        </authorList>
    </citation>
    <scope>NUCLEOTIDE SEQUENCE</scope>
    <source>
        <strain evidence="2">QDHG01</strain>
    </source>
</reference>
<protein>
    <recommendedName>
        <fullName evidence="4">Transmembrane protein</fullName>
    </recommendedName>
</protein>
<feature type="transmembrane region" description="Helical" evidence="1">
    <location>
        <begin position="105"/>
        <end position="127"/>
    </location>
</feature>
<feature type="transmembrane region" description="Helical" evidence="1">
    <location>
        <begin position="537"/>
        <end position="557"/>
    </location>
</feature>
<keyword evidence="3" id="KW-1185">Reference proteome</keyword>
<feature type="transmembrane region" description="Helical" evidence="1">
    <location>
        <begin position="218"/>
        <end position="240"/>
    </location>
</feature>